<accession>A0A563F2U1</accession>
<dbReference type="Gene3D" id="3.90.1140.10">
    <property type="entry name" value="Cyclic phosphodiesterase"/>
    <property type="match status" value="1"/>
</dbReference>
<evidence type="ECO:0000313" key="1">
    <source>
        <dbReference type="EMBL" id="TWP54296.1"/>
    </source>
</evidence>
<evidence type="ECO:0000313" key="2">
    <source>
        <dbReference type="Proteomes" id="UP000316639"/>
    </source>
</evidence>
<dbReference type="InterPro" id="IPR009097">
    <property type="entry name" value="Cyclic_Pdiesterase"/>
</dbReference>
<dbReference type="AlphaFoldDB" id="A0A563F2U1"/>
<protein>
    <recommendedName>
        <fullName evidence="3">2'-5' RNA ligase</fullName>
    </recommendedName>
</protein>
<proteinExistence type="predicted"/>
<reference evidence="1 2" key="1">
    <citation type="submission" date="2019-07" db="EMBL/GenBank/DDBJ databases">
        <title>Lentzea xizangensis sp. nov., isolated from Qinghai-Tibetan Plateau Soils.</title>
        <authorList>
            <person name="Huang J."/>
        </authorList>
    </citation>
    <scope>NUCLEOTIDE SEQUENCE [LARGE SCALE GENOMIC DNA]</scope>
    <source>
        <strain evidence="1 2">FXJ1.1311</strain>
    </source>
</reference>
<organism evidence="1 2">
    <name type="scientific">Lentzea tibetensis</name>
    <dbReference type="NCBI Taxonomy" id="2591470"/>
    <lineage>
        <taxon>Bacteria</taxon>
        <taxon>Bacillati</taxon>
        <taxon>Actinomycetota</taxon>
        <taxon>Actinomycetes</taxon>
        <taxon>Pseudonocardiales</taxon>
        <taxon>Pseudonocardiaceae</taxon>
        <taxon>Lentzea</taxon>
    </lineage>
</organism>
<dbReference type="OrthoDB" id="9787070at2"/>
<gene>
    <name evidence="1" type="ORF">FKR81_01695</name>
</gene>
<dbReference type="RefSeq" id="WP_146349079.1">
    <property type="nucleotide sequence ID" value="NZ_VOBR01000001.1"/>
</dbReference>
<evidence type="ECO:0008006" key="3">
    <source>
        <dbReference type="Google" id="ProtNLM"/>
    </source>
</evidence>
<sequence>MTRLSVATWPPPGVVRTIARLARPPHPLVTWSDPAQWLVKLRPLGTVPDRLVPELIEALQGELTFAEPARCVLGPVTRRLGGQWLGVPVAGLDDLSAVVFDATAGIVPVTHPQPFEADVVIARGRVPKELAGEAVEGEWLTNRVALVADRSAPGRPRFDDLAVFELTLD</sequence>
<keyword evidence="2" id="KW-1185">Reference proteome</keyword>
<dbReference type="SUPFAM" id="SSF55144">
    <property type="entry name" value="LigT-like"/>
    <property type="match status" value="1"/>
</dbReference>
<dbReference type="EMBL" id="VOBR01000001">
    <property type="protein sequence ID" value="TWP54296.1"/>
    <property type="molecule type" value="Genomic_DNA"/>
</dbReference>
<comment type="caution">
    <text evidence="1">The sequence shown here is derived from an EMBL/GenBank/DDBJ whole genome shotgun (WGS) entry which is preliminary data.</text>
</comment>
<name>A0A563F2U1_9PSEU</name>
<dbReference type="Proteomes" id="UP000316639">
    <property type="component" value="Unassembled WGS sequence"/>
</dbReference>